<dbReference type="PANTHER" id="PTHR35344">
    <property type="entry name" value="GAS VESICLE STRUCTURAL PROTEIN 2-RELATED"/>
    <property type="match status" value="1"/>
</dbReference>
<dbReference type="RefSeq" id="WP_011695272.1">
    <property type="nucleotide sequence ID" value="NC_008553.1"/>
</dbReference>
<dbReference type="AlphaFoldDB" id="A0B599"/>
<comment type="subcellular location">
    <subcellularLocation>
        <location evidence="2">Gas vesicle</location>
    </subcellularLocation>
</comment>
<dbReference type="KEGG" id="mtp:Mthe_0071"/>
<evidence type="ECO:0000256" key="2">
    <source>
        <dbReference type="ARBA" id="ARBA00035108"/>
    </source>
</evidence>
<dbReference type="InterPro" id="IPR050530">
    <property type="entry name" value="GvpA"/>
</dbReference>
<evidence type="ECO:0000313" key="4">
    <source>
        <dbReference type="EMBL" id="ABK13873.1"/>
    </source>
</evidence>
<comment type="similarity">
    <text evidence="3">Belongs to the gas vesicle GvpA family.</text>
</comment>
<dbReference type="PANTHER" id="PTHR35344:SF4">
    <property type="entry name" value="GAS VESICLE PROTEIN A1"/>
    <property type="match status" value="1"/>
</dbReference>
<organism evidence="4 5">
    <name type="scientific">Methanothrix thermoacetophila (strain DSM 6194 / JCM 14653 / NBRC 101360 / PT)</name>
    <name type="common">Methanosaeta thermophila</name>
    <dbReference type="NCBI Taxonomy" id="349307"/>
    <lineage>
        <taxon>Archaea</taxon>
        <taxon>Methanobacteriati</taxon>
        <taxon>Methanobacteriota</taxon>
        <taxon>Stenosarchaea group</taxon>
        <taxon>Methanomicrobia</taxon>
        <taxon>Methanotrichales</taxon>
        <taxon>Methanotrichaceae</taxon>
        <taxon>Methanothrix</taxon>
    </lineage>
</organism>
<gene>
    <name evidence="4" type="ordered locus">Mthe_0071</name>
</gene>
<dbReference type="GeneID" id="4463048"/>
<dbReference type="GO" id="GO:0005198">
    <property type="term" value="F:structural molecule activity"/>
    <property type="evidence" value="ECO:0007669"/>
    <property type="project" value="InterPro"/>
</dbReference>
<dbReference type="Pfam" id="PF00741">
    <property type="entry name" value="Gas_vesicle"/>
    <property type="match status" value="1"/>
</dbReference>
<keyword evidence="5" id="KW-1185">Reference proteome</keyword>
<proteinExistence type="inferred from homology"/>
<protein>
    <submittedName>
        <fullName evidence="4">Gas vesicle protein GVPa</fullName>
    </submittedName>
</protein>
<dbReference type="GO" id="GO:0012506">
    <property type="term" value="C:vesicle membrane"/>
    <property type="evidence" value="ECO:0007669"/>
    <property type="project" value="InterPro"/>
</dbReference>
<evidence type="ECO:0000256" key="3">
    <source>
        <dbReference type="ARBA" id="ARBA00035646"/>
    </source>
</evidence>
<accession>A0B599</accession>
<dbReference type="GO" id="GO:0031411">
    <property type="term" value="C:gas vesicle"/>
    <property type="evidence" value="ECO:0007669"/>
    <property type="project" value="UniProtKB-SubCell"/>
</dbReference>
<keyword evidence="1" id="KW-0304">Gas vesicle</keyword>
<evidence type="ECO:0000256" key="1">
    <source>
        <dbReference type="ARBA" id="ARBA00022987"/>
    </source>
</evidence>
<reference evidence="4 5" key="1">
    <citation type="submission" date="2006-10" db="EMBL/GenBank/DDBJ databases">
        <title>Complete sequence of Methanosaeta thermophila PT.</title>
        <authorList>
            <consortium name="US DOE Joint Genome Institute"/>
            <person name="Copeland A."/>
            <person name="Lucas S."/>
            <person name="Lapidus A."/>
            <person name="Barry K."/>
            <person name="Detter J.C."/>
            <person name="Glavina del Rio T."/>
            <person name="Hammon N."/>
            <person name="Israni S."/>
            <person name="Pitluck S."/>
            <person name="Chain P."/>
            <person name="Malfatti S."/>
            <person name="Shin M."/>
            <person name="Vergez L."/>
            <person name="Schmutz J."/>
            <person name="Larimer F."/>
            <person name="Land M."/>
            <person name="Hauser L."/>
            <person name="Kyrpides N."/>
            <person name="Kim E."/>
            <person name="Smith K.S."/>
            <person name="Ingram-Smith C."/>
            <person name="Richardson P."/>
        </authorList>
    </citation>
    <scope>NUCLEOTIDE SEQUENCE [LARGE SCALE GENOMIC DNA]</scope>
    <source>
        <strain evidence="5">DSM 6194 / JCM 14653 / NBRC 101360 / PT</strain>
    </source>
</reference>
<dbReference type="HOGENOM" id="CLU_1202639_0_0_2"/>
<dbReference type="InterPro" id="IPR000638">
    <property type="entry name" value="Gas-vesicle_GvpA-like"/>
</dbReference>
<dbReference type="InterPro" id="IPR018493">
    <property type="entry name" value="GvpA-like_CS"/>
</dbReference>
<sequence length="230" mass="26173">MEPERCTNAGLVDLLDRVLTKGVVLNADVIISVAGVPLLGLSLRAVLAGMETMIKYGMWRDWDTAQRAWVAEQQRLKSFTTNFMLKGEEVRMRAFGTYWYSRGIYQAWRPGDVCVTNRRIAVFRKDPPEIIFEAYYEDIEGFALEKGEIVAKRDTDILHIHLRNGAVAKIHSAEIQALKDVAEREMRSLRSHLNGRPDGDAERRAPTNILSNVSTTNGYAERQMECKMPR</sequence>
<dbReference type="EMBL" id="CP000477">
    <property type="protein sequence ID" value="ABK13873.1"/>
    <property type="molecule type" value="Genomic_DNA"/>
</dbReference>
<dbReference type="STRING" id="349307.Mthe_0071"/>
<evidence type="ECO:0000313" key="5">
    <source>
        <dbReference type="Proteomes" id="UP000000674"/>
    </source>
</evidence>
<name>A0B599_METTP</name>
<dbReference type="Proteomes" id="UP000000674">
    <property type="component" value="Chromosome"/>
</dbReference>
<dbReference type="OrthoDB" id="131850at2157"/>
<dbReference type="PROSITE" id="PS00669">
    <property type="entry name" value="GAS_VESICLE_A_2"/>
    <property type="match status" value="1"/>
</dbReference>